<gene>
    <name evidence="2" type="ORF">EDB95_3488</name>
</gene>
<dbReference type="EMBL" id="SODV01000002">
    <property type="protein sequence ID" value="TDW95677.1"/>
    <property type="molecule type" value="Genomic_DNA"/>
</dbReference>
<evidence type="ECO:0008006" key="4">
    <source>
        <dbReference type="Google" id="ProtNLM"/>
    </source>
</evidence>
<reference evidence="2 3" key="1">
    <citation type="submission" date="2019-03" db="EMBL/GenBank/DDBJ databases">
        <title>Genomic Encyclopedia of Type Strains, Phase IV (KMG-IV): sequencing the most valuable type-strain genomes for metagenomic binning, comparative biology and taxonomic classification.</title>
        <authorList>
            <person name="Goeker M."/>
        </authorList>
    </citation>
    <scope>NUCLEOTIDE SEQUENCE [LARGE SCALE GENOMIC DNA]</scope>
    <source>
        <strain evidence="2 3">DSM 100059</strain>
    </source>
</reference>
<comment type="caution">
    <text evidence="2">The sequence shown here is derived from an EMBL/GenBank/DDBJ whole genome shotgun (WGS) entry which is preliminary data.</text>
</comment>
<organism evidence="2 3">
    <name type="scientific">Dinghuibacter silviterrae</name>
    <dbReference type="NCBI Taxonomy" id="1539049"/>
    <lineage>
        <taxon>Bacteria</taxon>
        <taxon>Pseudomonadati</taxon>
        <taxon>Bacteroidota</taxon>
        <taxon>Chitinophagia</taxon>
        <taxon>Chitinophagales</taxon>
        <taxon>Chitinophagaceae</taxon>
        <taxon>Dinghuibacter</taxon>
    </lineage>
</organism>
<accession>A0A4R8DE87</accession>
<feature type="signal peptide" evidence="1">
    <location>
        <begin position="1"/>
        <end position="19"/>
    </location>
</feature>
<dbReference type="Proteomes" id="UP000294498">
    <property type="component" value="Unassembled WGS sequence"/>
</dbReference>
<name>A0A4R8DE87_9BACT</name>
<evidence type="ECO:0000313" key="2">
    <source>
        <dbReference type="EMBL" id="TDW95677.1"/>
    </source>
</evidence>
<evidence type="ECO:0000313" key="3">
    <source>
        <dbReference type="Proteomes" id="UP000294498"/>
    </source>
</evidence>
<protein>
    <recommendedName>
        <fullName evidence="4">GLPGLI family protein</fullName>
    </recommendedName>
</protein>
<feature type="chain" id="PRO_5020222324" description="GLPGLI family protein" evidence="1">
    <location>
        <begin position="20"/>
        <end position="290"/>
    </location>
</feature>
<evidence type="ECO:0000256" key="1">
    <source>
        <dbReference type="SAM" id="SignalP"/>
    </source>
</evidence>
<keyword evidence="1" id="KW-0732">Signal</keyword>
<sequence length="290" mass="33435">MRKICLLICLFSATTAPWAQTPNRTPEEIRRDSLATLEYMRLYPEWYRFNRMPFILEDSSAIIQGFTTSLRLRNNYVVDSIHNNFHTNMPDTTTVTPYSSISVGGPRVTISYENGVVGMELGRAKIVPYTLEGMRKDSLRFMSGDTMARGAYMFYREPEPQFRDTFYVRLTLNGRLLYDWKPLPSLPATFCKGTETYVLRGEQKYPPMPFTGYGYEYLICDTTLNVHDQLLVEIKESRRNWMVGRYNFTRVATAPQADALRITSEDGRTAFVPLQEKKTLASAPVTRTSR</sequence>
<keyword evidence="3" id="KW-1185">Reference proteome</keyword>
<proteinExistence type="predicted"/>
<dbReference type="AlphaFoldDB" id="A0A4R8DE87"/>